<evidence type="ECO:0000256" key="3">
    <source>
        <dbReference type="ARBA" id="ARBA00017057"/>
    </source>
</evidence>
<feature type="transmembrane region" description="Helical" evidence="9">
    <location>
        <begin position="69"/>
        <end position="88"/>
    </location>
</feature>
<dbReference type="EMBL" id="CP014243">
    <property type="protein sequence ID" value="AMD19892.1"/>
    <property type="molecule type" value="Genomic_DNA"/>
</dbReference>
<gene>
    <name evidence="10" type="ORF">AW171_hschr31754</name>
</gene>
<dbReference type="STRING" id="45286.A0A109UWJ9"/>
<dbReference type="InterPro" id="IPR009582">
    <property type="entry name" value="Spc2/SPCS2"/>
</dbReference>
<comment type="subcellular location">
    <subcellularLocation>
        <location evidence="1">Endoplasmic reticulum membrane</location>
        <topology evidence="1">Multi-pass membrane protein</topology>
    </subcellularLocation>
</comment>
<comment type="function">
    <text evidence="8">Component of the signal peptidase complex (SPC) which catalyzes the cleavage of N-terminal signal sequences from nascent proteins as they are translocated into the lumen of the endoplasmic reticulum. Enhances the enzymatic activity of SPC and facilitates the interactions between different components of the translocation site.</text>
</comment>
<dbReference type="GO" id="GO:0005787">
    <property type="term" value="C:signal peptidase complex"/>
    <property type="evidence" value="ECO:0007669"/>
    <property type="project" value="InterPro"/>
</dbReference>
<name>A0A109UWJ9_9SACH</name>
<dbReference type="RefSeq" id="XP_017986888.1">
    <property type="nucleotide sequence ID" value="XM_018131224.1"/>
</dbReference>
<keyword evidence="6 9" id="KW-1133">Transmembrane helix</keyword>
<reference evidence="10 11" key="1">
    <citation type="submission" date="2016-01" db="EMBL/GenBank/DDBJ databases">
        <title>Genome sequence of the yeast Holleya sinecauda.</title>
        <authorList>
            <person name="Dietrich F.S."/>
        </authorList>
    </citation>
    <scope>NUCLEOTIDE SEQUENCE [LARGE SCALE GENOMIC DNA]</scope>
    <source>
        <strain evidence="10 11">ATCC 58844</strain>
    </source>
</reference>
<evidence type="ECO:0000313" key="11">
    <source>
        <dbReference type="Proteomes" id="UP000243052"/>
    </source>
</evidence>
<dbReference type="GO" id="GO:0006465">
    <property type="term" value="P:signal peptide processing"/>
    <property type="evidence" value="ECO:0007669"/>
    <property type="project" value="InterPro"/>
</dbReference>
<evidence type="ECO:0000256" key="5">
    <source>
        <dbReference type="ARBA" id="ARBA00022824"/>
    </source>
</evidence>
<dbReference type="GeneID" id="28723118"/>
<evidence type="ECO:0000256" key="9">
    <source>
        <dbReference type="SAM" id="Phobius"/>
    </source>
</evidence>
<feature type="transmembrane region" description="Helical" evidence="9">
    <location>
        <begin position="39"/>
        <end position="57"/>
    </location>
</feature>
<dbReference type="Pfam" id="PF06703">
    <property type="entry name" value="SPC25"/>
    <property type="match status" value="1"/>
</dbReference>
<protein>
    <recommendedName>
        <fullName evidence="3">Signal peptidase complex subunit 2</fullName>
    </recommendedName>
</protein>
<dbReference type="PANTHER" id="PTHR13085">
    <property type="entry name" value="MICROSOMAL SIGNAL PEPTIDASE 25 KDA SUBUNIT"/>
    <property type="match status" value="1"/>
</dbReference>
<evidence type="ECO:0000256" key="2">
    <source>
        <dbReference type="ARBA" id="ARBA00007324"/>
    </source>
</evidence>
<evidence type="ECO:0000256" key="4">
    <source>
        <dbReference type="ARBA" id="ARBA00022692"/>
    </source>
</evidence>
<sequence>MNKQVNVYAIPDLHTAIDEALPSVFSRLGYNDNYRLIDMKLAIGYSIAAVAGISFILDRKFKWEEVLIYQKFLVGLYAILSAIFWVFMNFVERGVVYQGDNNEESIIIKTEFKKNEPICEVTFIDGNGKEMVSNLAAVNVFNEYGYLQFNALFSWFEEQVKLLKSKKE</sequence>
<evidence type="ECO:0000256" key="6">
    <source>
        <dbReference type="ARBA" id="ARBA00022989"/>
    </source>
</evidence>
<proteinExistence type="inferred from homology"/>
<keyword evidence="4 9" id="KW-0812">Transmembrane</keyword>
<keyword evidence="11" id="KW-1185">Reference proteome</keyword>
<dbReference type="GO" id="GO:0045047">
    <property type="term" value="P:protein targeting to ER"/>
    <property type="evidence" value="ECO:0007669"/>
    <property type="project" value="TreeGrafter"/>
</dbReference>
<evidence type="ECO:0000313" key="10">
    <source>
        <dbReference type="EMBL" id="AMD19892.1"/>
    </source>
</evidence>
<keyword evidence="5" id="KW-0256">Endoplasmic reticulum</keyword>
<dbReference type="AlphaFoldDB" id="A0A109UWJ9"/>
<dbReference type="Proteomes" id="UP000243052">
    <property type="component" value="Chromosome iii"/>
</dbReference>
<keyword evidence="7 9" id="KW-0472">Membrane</keyword>
<dbReference type="PANTHER" id="PTHR13085:SF0">
    <property type="entry name" value="SIGNAL PEPTIDASE COMPLEX SUBUNIT 2"/>
    <property type="match status" value="1"/>
</dbReference>
<evidence type="ECO:0000256" key="1">
    <source>
        <dbReference type="ARBA" id="ARBA00004477"/>
    </source>
</evidence>
<evidence type="ECO:0000256" key="7">
    <source>
        <dbReference type="ARBA" id="ARBA00023136"/>
    </source>
</evidence>
<evidence type="ECO:0000256" key="8">
    <source>
        <dbReference type="ARBA" id="ARBA00045608"/>
    </source>
</evidence>
<dbReference type="OrthoDB" id="29558at2759"/>
<accession>A0A109UWJ9</accession>
<organism evidence="10 11">
    <name type="scientific">Eremothecium sinecaudum</name>
    <dbReference type="NCBI Taxonomy" id="45286"/>
    <lineage>
        <taxon>Eukaryota</taxon>
        <taxon>Fungi</taxon>
        <taxon>Dikarya</taxon>
        <taxon>Ascomycota</taxon>
        <taxon>Saccharomycotina</taxon>
        <taxon>Saccharomycetes</taxon>
        <taxon>Saccharomycetales</taxon>
        <taxon>Saccharomycetaceae</taxon>
        <taxon>Eremothecium</taxon>
    </lineage>
</organism>
<comment type="similarity">
    <text evidence="2">Belongs to the SPCS2 family.</text>
</comment>